<dbReference type="Proteomes" id="UP001153269">
    <property type="component" value="Unassembled WGS sequence"/>
</dbReference>
<evidence type="ECO:0000256" key="1">
    <source>
        <dbReference type="SAM" id="MobiDB-lite"/>
    </source>
</evidence>
<evidence type="ECO:0000313" key="2">
    <source>
        <dbReference type="EMBL" id="CAB1452474.1"/>
    </source>
</evidence>
<dbReference type="AlphaFoldDB" id="A0A9N7Z8D7"/>
<protein>
    <submittedName>
        <fullName evidence="2">Uncharacterized protein</fullName>
    </submittedName>
</protein>
<evidence type="ECO:0000313" key="3">
    <source>
        <dbReference type="Proteomes" id="UP001153269"/>
    </source>
</evidence>
<name>A0A9N7Z8D7_PLEPL</name>
<feature type="region of interest" description="Disordered" evidence="1">
    <location>
        <begin position="42"/>
        <end position="80"/>
    </location>
</feature>
<proteinExistence type="predicted"/>
<gene>
    <name evidence="2" type="ORF">PLEPLA_LOCUS40224</name>
</gene>
<accession>A0A9N7Z8D7</accession>
<reference evidence="2" key="1">
    <citation type="submission" date="2020-03" db="EMBL/GenBank/DDBJ databases">
        <authorList>
            <person name="Weist P."/>
        </authorList>
    </citation>
    <scope>NUCLEOTIDE SEQUENCE</scope>
</reference>
<sequence length="147" mass="16699">MTLGNLAVKKESTLISSAARGENPCVCPCRCVFCPEYNRQQQGEHDTSAEEENDFSNNNNTKKNKNNETKMKARGGGRRRRRSCFGVYLKRRNLKPSLPLFFFFKSIFSPDCLDLTCLTEGREKPGHMDSLQRNELSTLRRSSSAVV</sequence>
<dbReference type="EMBL" id="CADEAL010004130">
    <property type="protein sequence ID" value="CAB1452474.1"/>
    <property type="molecule type" value="Genomic_DNA"/>
</dbReference>
<organism evidence="2 3">
    <name type="scientific">Pleuronectes platessa</name>
    <name type="common">European plaice</name>
    <dbReference type="NCBI Taxonomy" id="8262"/>
    <lineage>
        <taxon>Eukaryota</taxon>
        <taxon>Metazoa</taxon>
        <taxon>Chordata</taxon>
        <taxon>Craniata</taxon>
        <taxon>Vertebrata</taxon>
        <taxon>Euteleostomi</taxon>
        <taxon>Actinopterygii</taxon>
        <taxon>Neopterygii</taxon>
        <taxon>Teleostei</taxon>
        <taxon>Neoteleostei</taxon>
        <taxon>Acanthomorphata</taxon>
        <taxon>Carangaria</taxon>
        <taxon>Pleuronectiformes</taxon>
        <taxon>Pleuronectoidei</taxon>
        <taxon>Pleuronectidae</taxon>
        <taxon>Pleuronectes</taxon>
    </lineage>
</organism>
<keyword evidence="3" id="KW-1185">Reference proteome</keyword>
<comment type="caution">
    <text evidence="2">The sequence shown here is derived from an EMBL/GenBank/DDBJ whole genome shotgun (WGS) entry which is preliminary data.</text>
</comment>